<dbReference type="Proteomes" id="UP001595839">
    <property type="component" value="Unassembled WGS sequence"/>
</dbReference>
<keyword evidence="2" id="KW-0472">Membrane</keyword>
<feature type="domain" description="DUF7144" evidence="3">
    <location>
        <begin position="41"/>
        <end position="152"/>
    </location>
</feature>
<dbReference type="EMBL" id="JBHSFK010000025">
    <property type="protein sequence ID" value="MFC4504226.1"/>
    <property type="molecule type" value="Genomic_DNA"/>
</dbReference>
<organism evidence="4 5">
    <name type="scientific">Streptomyces vulcanius</name>
    <dbReference type="NCBI Taxonomy" id="1441876"/>
    <lineage>
        <taxon>Bacteria</taxon>
        <taxon>Bacillati</taxon>
        <taxon>Actinomycetota</taxon>
        <taxon>Actinomycetes</taxon>
        <taxon>Kitasatosporales</taxon>
        <taxon>Streptomycetaceae</taxon>
        <taxon>Streptomyces</taxon>
    </lineage>
</organism>
<dbReference type="Pfam" id="PF23636">
    <property type="entry name" value="DUF7144"/>
    <property type="match status" value="1"/>
</dbReference>
<keyword evidence="2" id="KW-1133">Transmembrane helix</keyword>
<evidence type="ECO:0000313" key="4">
    <source>
        <dbReference type="EMBL" id="MFC4504226.1"/>
    </source>
</evidence>
<evidence type="ECO:0000256" key="2">
    <source>
        <dbReference type="SAM" id="Phobius"/>
    </source>
</evidence>
<name>A0ABV9AYZ4_9ACTN</name>
<dbReference type="InterPro" id="IPR055568">
    <property type="entry name" value="DUF7144"/>
</dbReference>
<feature type="transmembrane region" description="Helical" evidence="2">
    <location>
        <begin position="133"/>
        <end position="151"/>
    </location>
</feature>
<feature type="transmembrane region" description="Helical" evidence="2">
    <location>
        <begin position="108"/>
        <end position="127"/>
    </location>
</feature>
<sequence>MTAHSNPSAPDPRGEIGTSWSTPPGGPRGRSARDSWVAGGITFAGVLMLCSGVLGVLQGIAAIARDDVYTRVGDYVYAMNLTGWGWIHLVLGVFVAATGGALLRGMAWARFVGIFLAALSLVAQFLFLPYGPLWPITLMGIDVFVIWSLATRTDSAAAQGRQG</sequence>
<reference evidence="5" key="1">
    <citation type="journal article" date="2019" name="Int. J. Syst. Evol. Microbiol.">
        <title>The Global Catalogue of Microorganisms (GCM) 10K type strain sequencing project: providing services to taxonomists for standard genome sequencing and annotation.</title>
        <authorList>
            <consortium name="The Broad Institute Genomics Platform"/>
            <consortium name="The Broad Institute Genome Sequencing Center for Infectious Disease"/>
            <person name="Wu L."/>
            <person name="Ma J."/>
        </authorList>
    </citation>
    <scope>NUCLEOTIDE SEQUENCE [LARGE SCALE GENOMIC DNA]</scope>
    <source>
        <strain evidence="5">CGMCC 4.7177</strain>
    </source>
</reference>
<accession>A0ABV9AYZ4</accession>
<proteinExistence type="predicted"/>
<keyword evidence="5" id="KW-1185">Reference proteome</keyword>
<protein>
    <recommendedName>
        <fullName evidence="3">DUF7144 domain-containing protein</fullName>
    </recommendedName>
</protein>
<evidence type="ECO:0000259" key="3">
    <source>
        <dbReference type="Pfam" id="PF23636"/>
    </source>
</evidence>
<evidence type="ECO:0000256" key="1">
    <source>
        <dbReference type="SAM" id="MobiDB-lite"/>
    </source>
</evidence>
<keyword evidence="2" id="KW-0812">Transmembrane</keyword>
<feature type="region of interest" description="Disordered" evidence="1">
    <location>
        <begin position="1"/>
        <end position="32"/>
    </location>
</feature>
<comment type="caution">
    <text evidence="4">The sequence shown here is derived from an EMBL/GenBank/DDBJ whole genome shotgun (WGS) entry which is preliminary data.</text>
</comment>
<dbReference type="RefSeq" id="WP_381180869.1">
    <property type="nucleotide sequence ID" value="NZ_JBHSFK010000025.1"/>
</dbReference>
<feature type="transmembrane region" description="Helical" evidence="2">
    <location>
        <begin position="84"/>
        <end position="103"/>
    </location>
</feature>
<gene>
    <name evidence="4" type="ORF">ACFPIH_32755</name>
</gene>
<feature type="transmembrane region" description="Helical" evidence="2">
    <location>
        <begin position="36"/>
        <end position="64"/>
    </location>
</feature>
<evidence type="ECO:0000313" key="5">
    <source>
        <dbReference type="Proteomes" id="UP001595839"/>
    </source>
</evidence>